<evidence type="ECO:0000313" key="1">
    <source>
        <dbReference type="EMBL" id="MPC21008.1"/>
    </source>
</evidence>
<gene>
    <name evidence="1" type="ORF">E2C01_013981</name>
</gene>
<reference evidence="1 2" key="1">
    <citation type="submission" date="2019-05" db="EMBL/GenBank/DDBJ databases">
        <title>Another draft genome of Portunus trituberculatus and its Hox gene families provides insights of decapod evolution.</title>
        <authorList>
            <person name="Jeong J.-H."/>
            <person name="Song I."/>
            <person name="Kim S."/>
            <person name="Choi T."/>
            <person name="Kim D."/>
            <person name="Ryu S."/>
            <person name="Kim W."/>
        </authorList>
    </citation>
    <scope>NUCLEOTIDE SEQUENCE [LARGE SCALE GENOMIC DNA]</scope>
    <source>
        <tissue evidence="1">Muscle</tissue>
    </source>
</reference>
<protein>
    <submittedName>
        <fullName evidence="1">Uncharacterized protein</fullName>
    </submittedName>
</protein>
<dbReference type="EMBL" id="VSRR010000934">
    <property type="protein sequence ID" value="MPC21008.1"/>
    <property type="molecule type" value="Genomic_DNA"/>
</dbReference>
<proteinExistence type="predicted"/>
<dbReference type="Proteomes" id="UP000324222">
    <property type="component" value="Unassembled WGS sequence"/>
</dbReference>
<keyword evidence="2" id="KW-1185">Reference proteome</keyword>
<name>A0A5B7DHZ6_PORTR</name>
<evidence type="ECO:0000313" key="2">
    <source>
        <dbReference type="Proteomes" id="UP000324222"/>
    </source>
</evidence>
<organism evidence="1 2">
    <name type="scientific">Portunus trituberculatus</name>
    <name type="common">Swimming crab</name>
    <name type="synonym">Neptunus trituberculatus</name>
    <dbReference type="NCBI Taxonomy" id="210409"/>
    <lineage>
        <taxon>Eukaryota</taxon>
        <taxon>Metazoa</taxon>
        <taxon>Ecdysozoa</taxon>
        <taxon>Arthropoda</taxon>
        <taxon>Crustacea</taxon>
        <taxon>Multicrustacea</taxon>
        <taxon>Malacostraca</taxon>
        <taxon>Eumalacostraca</taxon>
        <taxon>Eucarida</taxon>
        <taxon>Decapoda</taxon>
        <taxon>Pleocyemata</taxon>
        <taxon>Brachyura</taxon>
        <taxon>Eubrachyura</taxon>
        <taxon>Portunoidea</taxon>
        <taxon>Portunidae</taxon>
        <taxon>Portuninae</taxon>
        <taxon>Portunus</taxon>
    </lineage>
</organism>
<sequence>MKRLRKAGAWHGLWTGAFRHIHHDKVELVPRGSKFKQDYNVNKQRYSIQQGDQWAGQPHFQGPVTITLGRQEARVTATPQGHVAGVRHPTKLS</sequence>
<accession>A0A5B7DHZ6</accession>
<comment type="caution">
    <text evidence="1">The sequence shown here is derived from an EMBL/GenBank/DDBJ whole genome shotgun (WGS) entry which is preliminary data.</text>
</comment>
<dbReference type="AlphaFoldDB" id="A0A5B7DHZ6"/>